<dbReference type="InterPro" id="IPR027417">
    <property type="entry name" value="P-loop_NTPase"/>
</dbReference>
<dbReference type="GO" id="GO:0003684">
    <property type="term" value="F:damaged DNA binding"/>
    <property type="evidence" value="ECO:0007669"/>
    <property type="project" value="InterPro"/>
</dbReference>
<dbReference type="PRINTS" id="PR01874">
    <property type="entry name" value="DNAREPAIRADA"/>
</dbReference>
<evidence type="ECO:0000256" key="1">
    <source>
        <dbReference type="ARBA" id="ARBA00022723"/>
    </source>
</evidence>
<dbReference type="Pfam" id="PF13481">
    <property type="entry name" value="AAA_25"/>
    <property type="match status" value="1"/>
</dbReference>
<keyword evidence="9 11" id="KW-0238">DNA-binding</keyword>
<proteinExistence type="inferred from homology"/>
<feature type="binding site" evidence="11">
    <location>
        <begin position="98"/>
        <end position="105"/>
    </location>
    <ligand>
        <name>ATP</name>
        <dbReference type="ChEBI" id="CHEBI:30616"/>
    </ligand>
</feature>
<organism evidence="15 16">
    <name type="scientific">Candidatus Nitronauta litoralis</name>
    <dbReference type="NCBI Taxonomy" id="2705533"/>
    <lineage>
        <taxon>Bacteria</taxon>
        <taxon>Pseudomonadati</taxon>
        <taxon>Nitrospinota/Tectimicrobiota group</taxon>
        <taxon>Nitrospinota</taxon>
        <taxon>Nitrospinia</taxon>
        <taxon>Nitrospinales</taxon>
        <taxon>Nitrospinaceae</taxon>
        <taxon>Candidatus Nitronauta</taxon>
    </lineage>
</organism>
<comment type="similarity">
    <text evidence="11 13">Belongs to the RecA family. RadA subfamily.</text>
</comment>
<accession>A0A7T0BW27</accession>
<dbReference type="SUPFAM" id="SSF52540">
    <property type="entry name" value="P-loop containing nucleoside triphosphate hydrolases"/>
    <property type="match status" value="1"/>
</dbReference>
<keyword evidence="2 11" id="KW-0547">Nucleotide-binding</keyword>
<evidence type="ECO:0000313" key="15">
    <source>
        <dbReference type="EMBL" id="QPJ61896.1"/>
    </source>
</evidence>
<dbReference type="InterPro" id="IPR014721">
    <property type="entry name" value="Ribsml_uS5_D2-typ_fold_subgr"/>
</dbReference>
<comment type="function">
    <text evidence="13">DNA-dependent ATPase involved in processing of recombination intermediates, plays a role in repairing DNA breaks. Stimulates the branch migration of RecA-mediated strand transfer reactions, allowing the 3' invading strand to extend heteroduplex DNA faster. Binds ssDNA in the presence of ADP but not other nucleotides, has ATPase activity that is stimulated by ssDNA and various branched DNA structures, but inhibited by SSB. Does not have RecA's homology-searching function.</text>
</comment>
<keyword evidence="6 13" id="KW-0862">Zinc</keyword>
<dbReference type="PANTHER" id="PTHR32472">
    <property type="entry name" value="DNA REPAIR PROTEIN RADA"/>
    <property type="match status" value="1"/>
</dbReference>
<dbReference type="KEGG" id="nli:G3M70_08425"/>
<dbReference type="GO" id="GO:0016787">
    <property type="term" value="F:hydrolase activity"/>
    <property type="evidence" value="ECO:0007669"/>
    <property type="project" value="UniProtKB-KW"/>
</dbReference>
<dbReference type="GO" id="GO:0140664">
    <property type="term" value="F:ATP-dependent DNA damage sensor activity"/>
    <property type="evidence" value="ECO:0007669"/>
    <property type="project" value="InterPro"/>
</dbReference>
<dbReference type="PROSITE" id="PS50162">
    <property type="entry name" value="RECA_2"/>
    <property type="match status" value="1"/>
</dbReference>
<sequence>MARTKTEYVCQSCGHKVPKWLGKCPECGDWNTFAEEVTRPASSSAKLRSRSNTTAPPKVMSITDVAPASSTRLGSGIGELDRVLGGGLVPGSLILLGGDPGIGKSTLVLQSLFEMANAGNPVLYVSGEESPEQIQLRASRLNRLSENFRVFSEICLEDILRVLDEENPSVLVLDSIQTFHTADLPSAPGSVGQVREVAFKVFQECKSRGLPVWIIGHITKEGAIAGPKSLEHIVDTVLYFEGERGNHFRILRAIKNRFGATPEMGVFEMSDEGLRPVENPSELFLAERPAESPGSVIVTTLEGTRPLLVEVQALVSSSASVGIPRRMASGVDPNRMSLLVAILEKRLGLHLQGEDIFVNIAGGLKVAEPGIDLGLAVAIAGSFQNKAIDPSTVLIGEVGLTGEVRSVGQLEIRLHEASRLGFTRCLVPKVNKNANLKPPAGLQLVQVASLEQTFDTVFE</sequence>
<keyword evidence="7 11" id="KW-0067">ATP-binding</keyword>
<keyword evidence="10 11" id="KW-0234">DNA repair</keyword>
<dbReference type="EMBL" id="CP048685">
    <property type="protein sequence ID" value="QPJ61896.1"/>
    <property type="molecule type" value="Genomic_DNA"/>
</dbReference>
<dbReference type="GO" id="GO:0005524">
    <property type="term" value="F:ATP binding"/>
    <property type="evidence" value="ECO:0007669"/>
    <property type="project" value="UniProtKB-UniRule"/>
</dbReference>
<dbReference type="InterPro" id="IPR020568">
    <property type="entry name" value="Ribosomal_Su5_D2-typ_SF"/>
</dbReference>
<comment type="function">
    <text evidence="11">Plays a role in repairing double-strand DNA breaks, probably involving stabilizing or processing branched DNA or blocked replication forks.</text>
</comment>
<dbReference type="PANTHER" id="PTHR32472:SF10">
    <property type="entry name" value="DNA REPAIR PROTEIN RADA-LIKE PROTEIN"/>
    <property type="match status" value="1"/>
</dbReference>
<dbReference type="GO" id="GO:0008270">
    <property type="term" value="F:zinc ion binding"/>
    <property type="evidence" value="ECO:0007669"/>
    <property type="project" value="UniProtKB-KW"/>
</dbReference>
<evidence type="ECO:0000256" key="5">
    <source>
        <dbReference type="ARBA" id="ARBA00022801"/>
    </source>
</evidence>
<evidence type="ECO:0000256" key="9">
    <source>
        <dbReference type="ARBA" id="ARBA00023125"/>
    </source>
</evidence>
<evidence type="ECO:0000256" key="11">
    <source>
        <dbReference type="HAMAP-Rule" id="MF_01498"/>
    </source>
</evidence>
<evidence type="ECO:0000313" key="16">
    <source>
        <dbReference type="Proteomes" id="UP000594688"/>
    </source>
</evidence>
<protein>
    <recommendedName>
        <fullName evidence="11 12">DNA repair protein RadA</fullName>
    </recommendedName>
</protein>
<keyword evidence="8 11" id="KW-0346">Stress response</keyword>
<dbReference type="SUPFAM" id="SSF54211">
    <property type="entry name" value="Ribosomal protein S5 domain 2-like"/>
    <property type="match status" value="1"/>
</dbReference>
<name>A0A7T0BW27_9BACT</name>
<keyword evidence="4 13" id="KW-0863">Zinc-finger</keyword>
<evidence type="ECO:0000256" key="6">
    <source>
        <dbReference type="ARBA" id="ARBA00022833"/>
    </source>
</evidence>
<dbReference type="FunFam" id="3.40.50.300:FF:000050">
    <property type="entry name" value="DNA repair protein RadA"/>
    <property type="match status" value="1"/>
</dbReference>
<evidence type="ECO:0000256" key="8">
    <source>
        <dbReference type="ARBA" id="ARBA00023016"/>
    </source>
</evidence>
<dbReference type="Gene3D" id="3.30.230.10">
    <property type="match status" value="1"/>
</dbReference>
<evidence type="ECO:0000256" key="10">
    <source>
        <dbReference type="ARBA" id="ARBA00023204"/>
    </source>
</evidence>
<dbReference type="InterPro" id="IPR003593">
    <property type="entry name" value="AAA+_ATPase"/>
</dbReference>
<evidence type="ECO:0000256" key="12">
    <source>
        <dbReference type="NCBIfam" id="TIGR00416"/>
    </source>
</evidence>
<dbReference type="InterPro" id="IPR041166">
    <property type="entry name" value="Rubredoxin_2"/>
</dbReference>
<evidence type="ECO:0000256" key="3">
    <source>
        <dbReference type="ARBA" id="ARBA00022763"/>
    </source>
</evidence>
<dbReference type="InterPro" id="IPR004504">
    <property type="entry name" value="DNA_repair_RadA"/>
</dbReference>
<feature type="region of interest" description="Lon-protease-like" evidence="11">
    <location>
        <begin position="355"/>
        <end position="459"/>
    </location>
</feature>
<dbReference type="InterPro" id="IPR020588">
    <property type="entry name" value="RecA_ATP-bd"/>
</dbReference>
<dbReference type="GO" id="GO:0005829">
    <property type="term" value="C:cytosol"/>
    <property type="evidence" value="ECO:0007669"/>
    <property type="project" value="TreeGrafter"/>
</dbReference>
<reference evidence="15 16" key="1">
    <citation type="submission" date="2020-02" db="EMBL/GenBank/DDBJ databases">
        <title>Genomic and physiological characterization of two novel Nitrospinaceae genera.</title>
        <authorList>
            <person name="Mueller A.J."/>
            <person name="Jung M.-Y."/>
            <person name="Strachan C.R."/>
            <person name="Herbold C.W."/>
            <person name="Kirkegaard R.H."/>
            <person name="Daims H."/>
        </authorList>
    </citation>
    <scope>NUCLEOTIDE SEQUENCE [LARGE SCALE GENOMIC DNA]</scope>
    <source>
        <strain evidence="15">EB</strain>
    </source>
</reference>
<evidence type="ECO:0000259" key="14">
    <source>
        <dbReference type="PROSITE" id="PS50162"/>
    </source>
</evidence>
<dbReference type="Gene3D" id="3.40.50.300">
    <property type="entry name" value="P-loop containing nucleotide triphosphate hydrolases"/>
    <property type="match status" value="1"/>
</dbReference>
<keyword evidence="5" id="KW-0378">Hydrolase</keyword>
<dbReference type="Pfam" id="PF13541">
    <property type="entry name" value="ChlI"/>
    <property type="match status" value="1"/>
</dbReference>
<dbReference type="GO" id="GO:0000725">
    <property type="term" value="P:recombinational repair"/>
    <property type="evidence" value="ECO:0007669"/>
    <property type="project" value="UniProtKB-UniRule"/>
</dbReference>
<evidence type="ECO:0000256" key="7">
    <source>
        <dbReference type="ARBA" id="ARBA00022840"/>
    </source>
</evidence>
<keyword evidence="1 11" id="KW-0479">Metal-binding</keyword>
<dbReference type="NCBIfam" id="TIGR00416">
    <property type="entry name" value="sms"/>
    <property type="match status" value="1"/>
</dbReference>
<feature type="short sequence motif" description="RadA KNRFG motif" evidence="11">
    <location>
        <begin position="255"/>
        <end position="259"/>
    </location>
</feature>
<dbReference type="CDD" id="cd01121">
    <property type="entry name" value="RadA_SMS_N"/>
    <property type="match status" value="1"/>
</dbReference>
<dbReference type="Pfam" id="PF18073">
    <property type="entry name" value="Zn_ribbon_LapB"/>
    <property type="match status" value="1"/>
</dbReference>
<dbReference type="HAMAP" id="MF_01498">
    <property type="entry name" value="RadA_bact"/>
    <property type="match status" value="1"/>
</dbReference>
<evidence type="ECO:0000256" key="2">
    <source>
        <dbReference type="ARBA" id="ARBA00022741"/>
    </source>
</evidence>
<dbReference type="AlphaFoldDB" id="A0A7T0BW27"/>
<dbReference type="Proteomes" id="UP000594688">
    <property type="component" value="Chromosome"/>
</dbReference>
<dbReference type="SMART" id="SM00382">
    <property type="entry name" value="AAA"/>
    <property type="match status" value="1"/>
</dbReference>
<comment type="domain">
    <text evidence="11">The middle region has homology to RecA with ATPase motifs including the RadA KNRFG motif, while the C-terminus is homologous to Lon protease.</text>
</comment>
<evidence type="ECO:0000256" key="13">
    <source>
        <dbReference type="RuleBase" id="RU003555"/>
    </source>
</evidence>
<keyword evidence="3 11" id="KW-0227">DNA damage</keyword>
<evidence type="ECO:0000256" key="4">
    <source>
        <dbReference type="ARBA" id="ARBA00022771"/>
    </source>
</evidence>
<feature type="domain" description="RecA family profile 1" evidence="14">
    <location>
        <begin position="69"/>
        <end position="218"/>
    </location>
</feature>
<gene>
    <name evidence="11 15" type="primary">radA</name>
    <name evidence="15" type="ORF">G3M70_08425</name>
</gene>